<dbReference type="Pfam" id="PF14220">
    <property type="entry name" value="DUF4329"/>
    <property type="match status" value="1"/>
</dbReference>
<dbReference type="Proteomes" id="UP001409585">
    <property type="component" value="Unassembled WGS sequence"/>
</dbReference>
<evidence type="ECO:0000313" key="3">
    <source>
        <dbReference type="EMBL" id="GAA4951046.1"/>
    </source>
</evidence>
<gene>
    <name evidence="3" type="ORF">GCM10025791_34300</name>
</gene>
<comment type="caution">
    <text evidence="3">The sequence shown here is derived from an EMBL/GenBank/DDBJ whole genome shotgun (WGS) entry which is preliminary data.</text>
</comment>
<dbReference type="AlphaFoldDB" id="A0AAV3U6H4"/>
<accession>A0AAV3U6H4</accession>
<dbReference type="RefSeq" id="WP_345425216.1">
    <property type="nucleotide sequence ID" value="NZ_AP031496.1"/>
</dbReference>
<evidence type="ECO:0000313" key="4">
    <source>
        <dbReference type="Proteomes" id="UP001409585"/>
    </source>
</evidence>
<name>A0AAV3U6H4_9ALTE</name>
<sequence>MRPLATFVNSEFKRTLGKALVALTIGLSFASAGQAATVAELANEVFVSETAAVTAAANRYNPQSIAQDKEYMGAVYQCEEGHRYSVGAGKVGAGNVTVTLRTPQGCKTVALWHTHGAEHRSHKYFSDIDTRLVEQVGLPFYMADYTGSLRVFEPGDRTMTYSEARRLGLGSSNQYARGSLVTDQAGETLAVATHSHGQQAVALNH</sequence>
<dbReference type="InterPro" id="IPR025479">
    <property type="entry name" value="DUF4329"/>
</dbReference>
<protein>
    <recommendedName>
        <fullName evidence="2">DUF4329 domain-containing protein</fullName>
    </recommendedName>
</protein>
<keyword evidence="4" id="KW-1185">Reference proteome</keyword>
<evidence type="ECO:0000259" key="2">
    <source>
        <dbReference type="Pfam" id="PF14220"/>
    </source>
</evidence>
<organism evidence="3 4">
    <name type="scientific">Halioxenophilus aromaticivorans</name>
    <dbReference type="NCBI Taxonomy" id="1306992"/>
    <lineage>
        <taxon>Bacteria</taxon>
        <taxon>Pseudomonadati</taxon>
        <taxon>Pseudomonadota</taxon>
        <taxon>Gammaproteobacteria</taxon>
        <taxon>Alteromonadales</taxon>
        <taxon>Alteromonadaceae</taxon>
        <taxon>Halioxenophilus</taxon>
    </lineage>
</organism>
<proteinExistence type="predicted"/>
<reference evidence="4" key="1">
    <citation type="journal article" date="2019" name="Int. J. Syst. Evol. Microbiol.">
        <title>The Global Catalogue of Microorganisms (GCM) 10K type strain sequencing project: providing services to taxonomists for standard genome sequencing and annotation.</title>
        <authorList>
            <consortium name="The Broad Institute Genomics Platform"/>
            <consortium name="The Broad Institute Genome Sequencing Center for Infectious Disease"/>
            <person name="Wu L."/>
            <person name="Ma J."/>
        </authorList>
    </citation>
    <scope>NUCLEOTIDE SEQUENCE [LARGE SCALE GENOMIC DNA]</scope>
    <source>
        <strain evidence="4">JCM 19134</strain>
    </source>
</reference>
<feature type="chain" id="PRO_5043405344" description="DUF4329 domain-containing protein" evidence="1">
    <location>
        <begin position="36"/>
        <end position="205"/>
    </location>
</feature>
<feature type="signal peptide" evidence="1">
    <location>
        <begin position="1"/>
        <end position="35"/>
    </location>
</feature>
<evidence type="ECO:0000256" key="1">
    <source>
        <dbReference type="SAM" id="SignalP"/>
    </source>
</evidence>
<dbReference type="EMBL" id="BAABLX010000029">
    <property type="protein sequence ID" value="GAA4951046.1"/>
    <property type="molecule type" value="Genomic_DNA"/>
</dbReference>
<feature type="domain" description="DUF4329" evidence="2">
    <location>
        <begin position="51"/>
        <end position="160"/>
    </location>
</feature>
<keyword evidence="1" id="KW-0732">Signal</keyword>